<proteinExistence type="predicted"/>
<reference evidence="1" key="1">
    <citation type="journal article" date="2023" name="Science">
        <title>Genome structures resolve the early diversification of teleost fishes.</title>
        <authorList>
            <person name="Parey E."/>
            <person name="Louis A."/>
            <person name="Montfort J."/>
            <person name="Bouchez O."/>
            <person name="Roques C."/>
            <person name="Iampietro C."/>
            <person name="Lluch J."/>
            <person name="Castinel A."/>
            <person name="Donnadieu C."/>
            <person name="Desvignes T."/>
            <person name="Floi Bucao C."/>
            <person name="Jouanno E."/>
            <person name="Wen M."/>
            <person name="Mejri S."/>
            <person name="Dirks R."/>
            <person name="Jansen H."/>
            <person name="Henkel C."/>
            <person name="Chen W.J."/>
            <person name="Zahm M."/>
            <person name="Cabau C."/>
            <person name="Klopp C."/>
            <person name="Thompson A.W."/>
            <person name="Robinson-Rechavi M."/>
            <person name="Braasch I."/>
            <person name="Lecointre G."/>
            <person name="Bobe J."/>
            <person name="Postlethwait J.H."/>
            <person name="Berthelot C."/>
            <person name="Roest Crollius H."/>
            <person name="Guiguen Y."/>
        </authorList>
    </citation>
    <scope>NUCLEOTIDE SEQUENCE</scope>
    <source>
        <strain evidence="1">WJC10195</strain>
    </source>
</reference>
<dbReference type="Proteomes" id="UP001152622">
    <property type="component" value="Chromosome 11"/>
</dbReference>
<dbReference type="EMBL" id="JAINUF010000011">
    <property type="protein sequence ID" value="KAJ8346867.1"/>
    <property type="molecule type" value="Genomic_DNA"/>
</dbReference>
<protein>
    <submittedName>
        <fullName evidence="1">Uncharacterized protein</fullName>
    </submittedName>
</protein>
<dbReference type="AlphaFoldDB" id="A0A9Q1IM00"/>
<evidence type="ECO:0000313" key="1">
    <source>
        <dbReference type="EMBL" id="KAJ8346867.1"/>
    </source>
</evidence>
<keyword evidence="2" id="KW-1185">Reference proteome</keyword>
<comment type="caution">
    <text evidence="1">The sequence shown here is derived from an EMBL/GenBank/DDBJ whole genome shotgun (WGS) entry which is preliminary data.</text>
</comment>
<evidence type="ECO:0000313" key="2">
    <source>
        <dbReference type="Proteomes" id="UP001152622"/>
    </source>
</evidence>
<accession>A0A9Q1IM00</accession>
<organism evidence="1 2">
    <name type="scientific">Synaphobranchus kaupii</name>
    <name type="common">Kaup's arrowtooth eel</name>
    <dbReference type="NCBI Taxonomy" id="118154"/>
    <lineage>
        <taxon>Eukaryota</taxon>
        <taxon>Metazoa</taxon>
        <taxon>Chordata</taxon>
        <taxon>Craniata</taxon>
        <taxon>Vertebrata</taxon>
        <taxon>Euteleostomi</taxon>
        <taxon>Actinopterygii</taxon>
        <taxon>Neopterygii</taxon>
        <taxon>Teleostei</taxon>
        <taxon>Anguilliformes</taxon>
        <taxon>Synaphobranchidae</taxon>
        <taxon>Synaphobranchus</taxon>
    </lineage>
</organism>
<sequence>MSGRYQGRSWWRVHGGFSAFATGLLTGRLANRAPDVAEKLMTEELRGKVERKRKVGESSEVWLIAMVAVMGPHLEEHSGYRIPGEA</sequence>
<name>A0A9Q1IM00_SYNKA</name>
<gene>
    <name evidence="1" type="ORF">SKAU_G00282680</name>
</gene>